<reference evidence="3 4" key="1">
    <citation type="submission" date="2016-03" db="EMBL/GenBank/DDBJ databases">
        <authorList>
            <person name="Ploux O."/>
        </authorList>
    </citation>
    <scope>NUCLEOTIDE SEQUENCE [LARGE SCALE GENOMIC DNA]</scope>
    <source>
        <strain evidence="3 4">URUG2</strain>
    </source>
</reference>
<feature type="region of interest" description="Disordered" evidence="1">
    <location>
        <begin position="182"/>
        <end position="269"/>
    </location>
</feature>
<proteinExistence type="predicted"/>
<keyword evidence="4" id="KW-1185">Reference proteome</keyword>
<dbReference type="InterPro" id="IPR055481">
    <property type="entry name" value="DUF7053"/>
</dbReference>
<feature type="region of interest" description="Disordered" evidence="1">
    <location>
        <begin position="385"/>
        <end position="430"/>
    </location>
</feature>
<dbReference type="PANTHER" id="PTHR38117:SF2">
    <property type="entry name" value="NACHT AND WD40 DOMAIN PROTEIN"/>
    <property type="match status" value="1"/>
</dbReference>
<dbReference type="AlphaFoldDB" id="A0A2D3V4J7"/>
<dbReference type="PANTHER" id="PTHR38117">
    <property type="entry name" value="NACHT AND WD40 DOMAIN PROTEIN"/>
    <property type="match status" value="1"/>
</dbReference>
<evidence type="ECO:0000256" key="1">
    <source>
        <dbReference type="SAM" id="MobiDB-lite"/>
    </source>
</evidence>
<organism evidence="3 4">
    <name type="scientific">Ramularia collo-cygni</name>
    <dbReference type="NCBI Taxonomy" id="112498"/>
    <lineage>
        <taxon>Eukaryota</taxon>
        <taxon>Fungi</taxon>
        <taxon>Dikarya</taxon>
        <taxon>Ascomycota</taxon>
        <taxon>Pezizomycotina</taxon>
        <taxon>Dothideomycetes</taxon>
        <taxon>Dothideomycetidae</taxon>
        <taxon>Mycosphaerellales</taxon>
        <taxon>Mycosphaerellaceae</taxon>
        <taxon>Ramularia</taxon>
    </lineage>
</organism>
<dbReference type="EMBL" id="FJUY01000025">
    <property type="protein sequence ID" value="CZT25217.1"/>
    <property type="molecule type" value="Genomic_DNA"/>
</dbReference>
<evidence type="ECO:0000313" key="3">
    <source>
        <dbReference type="EMBL" id="CZT25217.1"/>
    </source>
</evidence>
<sequence length="463" mass="50897">MPKRVVYTKITPLPYNVPRQLAIELLHSHSEVIELNPLVTGVKEIQAPRDANSEEYFSTWYEIQEIITWGFGFRKKINFKGCFHDQPWGLQSHVYAPMGVDLRNKYRIGGNQPGEPREPRELGVDTPAEGLYLREDVEIVCNMALAGFVKKETIEATGKMIERLARKAELLDEGRLHAMFENGKLRTAKPSGFNEDERLGGSTNGSTPPASPGSSVSNMNLGPKLDQKGYGKYHDVARTASHSRPNSYQGNLYSPPYQQQGYNGPDTSNARPTNMPMIMELQGSDTPPNLSLNNPQGQVFRSELPGDTEFTTQAPSPRYSQSQAVAGVAVTTGEDTKVPTQQYQAYVPPPEIPARSAQRNSFIYTAANNNNTTISDWQRNTLSAMGNQPHNGDDMSSQYTESSTVSGGRDSMMTGVTTPEPPPSTAKFATSASSSIMTRCPVCDLFEGDEAAVTHHVSKSHFG</sequence>
<name>A0A2D3V4J7_9PEZI</name>
<protein>
    <recommendedName>
        <fullName evidence="2">DUF7053 domain-containing protein</fullName>
    </recommendedName>
</protein>
<dbReference type="RefSeq" id="XP_023631940.1">
    <property type="nucleotide sequence ID" value="XM_023776172.1"/>
</dbReference>
<feature type="compositionally biased region" description="Basic and acidic residues" evidence="1">
    <location>
        <begin position="225"/>
        <end position="237"/>
    </location>
</feature>
<gene>
    <name evidence="3" type="ORF">RCC_10946</name>
</gene>
<feature type="compositionally biased region" description="Polar residues" evidence="1">
    <location>
        <begin position="204"/>
        <end position="220"/>
    </location>
</feature>
<evidence type="ECO:0000259" key="2">
    <source>
        <dbReference type="Pfam" id="PF23155"/>
    </source>
</evidence>
<feature type="compositionally biased region" description="Polar residues" evidence="1">
    <location>
        <begin position="385"/>
        <end position="406"/>
    </location>
</feature>
<dbReference type="GeneID" id="35605981"/>
<feature type="compositionally biased region" description="Polar residues" evidence="1">
    <location>
        <begin position="240"/>
        <end position="269"/>
    </location>
</feature>
<accession>A0A2D3V4J7</accession>
<dbReference type="OrthoDB" id="5078320at2759"/>
<dbReference type="STRING" id="112498.A0A2D3V4J7"/>
<dbReference type="Proteomes" id="UP000225277">
    <property type="component" value="Unassembled WGS sequence"/>
</dbReference>
<feature type="domain" description="DUF7053" evidence="2">
    <location>
        <begin position="3"/>
        <end position="169"/>
    </location>
</feature>
<dbReference type="Pfam" id="PF23155">
    <property type="entry name" value="DUF7053"/>
    <property type="match status" value="1"/>
</dbReference>
<evidence type="ECO:0000313" key="4">
    <source>
        <dbReference type="Proteomes" id="UP000225277"/>
    </source>
</evidence>